<feature type="domain" description="GH10" evidence="5">
    <location>
        <begin position="14"/>
        <end position="146"/>
    </location>
</feature>
<dbReference type="Gene3D" id="3.20.20.80">
    <property type="entry name" value="Glycosidases"/>
    <property type="match status" value="1"/>
</dbReference>
<protein>
    <recommendedName>
        <fullName evidence="5">GH10 domain-containing protein</fullName>
    </recommendedName>
</protein>
<keyword evidence="3" id="KW-0119">Carbohydrate metabolism</keyword>
<proteinExistence type="inferred from homology"/>
<comment type="caution">
    <text evidence="6">The sequence shown here is derived from an EMBL/GenBank/DDBJ whole genome shotgun (WGS) entry which is preliminary data.</text>
</comment>
<dbReference type="SUPFAM" id="SSF51445">
    <property type="entry name" value="(Trans)glycosidases"/>
    <property type="match status" value="1"/>
</dbReference>
<accession>A0AAJ0MW30</accession>
<dbReference type="InterPro" id="IPR001000">
    <property type="entry name" value="GH10_dom"/>
</dbReference>
<evidence type="ECO:0000259" key="5">
    <source>
        <dbReference type="Pfam" id="PF00331"/>
    </source>
</evidence>
<dbReference type="Pfam" id="PF00331">
    <property type="entry name" value="Glyco_hydro_10"/>
    <property type="match status" value="1"/>
</dbReference>
<dbReference type="EMBL" id="JAULSX010000001">
    <property type="protein sequence ID" value="KAK3499900.1"/>
    <property type="molecule type" value="Genomic_DNA"/>
</dbReference>
<organism evidence="6 7">
    <name type="scientific">Neurospora hispaniola</name>
    <dbReference type="NCBI Taxonomy" id="588809"/>
    <lineage>
        <taxon>Eukaryota</taxon>
        <taxon>Fungi</taxon>
        <taxon>Dikarya</taxon>
        <taxon>Ascomycota</taxon>
        <taxon>Pezizomycotina</taxon>
        <taxon>Sordariomycetes</taxon>
        <taxon>Sordariomycetidae</taxon>
        <taxon>Sordariales</taxon>
        <taxon>Sordariaceae</taxon>
        <taxon>Neurospora</taxon>
    </lineage>
</organism>
<comment type="similarity">
    <text evidence="1">Belongs to the glycosyl hydrolase 10 (cellulase F) family.</text>
</comment>
<evidence type="ECO:0000256" key="4">
    <source>
        <dbReference type="ARBA" id="ARBA00023326"/>
    </source>
</evidence>
<dbReference type="GO" id="GO:0031176">
    <property type="term" value="F:endo-1,4-beta-xylanase activity"/>
    <property type="evidence" value="ECO:0007669"/>
    <property type="project" value="UniProtKB-ARBA"/>
</dbReference>
<keyword evidence="7" id="KW-1185">Reference proteome</keyword>
<gene>
    <name evidence="6" type="ORF">B0T23DRAFT_435194</name>
</gene>
<keyword evidence="2" id="KW-0378">Hydrolase</keyword>
<evidence type="ECO:0000256" key="3">
    <source>
        <dbReference type="ARBA" id="ARBA00023277"/>
    </source>
</evidence>
<name>A0AAJ0MW30_9PEZI</name>
<dbReference type="RefSeq" id="XP_062697533.1">
    <property type="nucleotide sequence ID" value="XM_062840523.1"/>
</dbReference>
<dbReference type="GeneID" id="87878145"/>
<dbReference type="AlphaFoldDB" id="A0AAJ0MW30"/>
<keyword evidence="4" id="KW-0624">Polysaccharide degradation</keyword>
<evidence type="ECO:0000256" key="1">
    <source>
        <dbReference type="ARBA" id="ARBA00007495"/>
    </source>
</evidence>
<evidence type="ECO:0000313" key="6">
    <source>
        <dbReference type="EMBL" id="KAK3499900.1"/>
    </source>
</evidence>
<dbReference type="GO" id="GO:0000272">
    <property type="term" value="P:polysaccharide catabolic process"/>
    <property type="evidence" value="ECO:0007669"/>
    <property type="project" value="UniProtKB-KW"/>
</dbReference>
<reference evidence="6 7" key="1">
    <citation type="journal article" date="2023" name="Mol. Phylogenet. Evol.">
        <title>Genome-scale phylogeny and comparative genomics of the fungal order Sordariales.</title>
        <authorList>
            <person name="Hensen N."/>
            <person name="Bonometti L."/>
            <person name="Westerberg I."/>
            <person name="Brannstrom I.O."/>
            <person name="Guillou S."/>
            <person name="Cros-Aarteil S."/>
            <person name="Calhoun S."/>
            <person name="Haridas S."/>
            <person name="Kuo A."/>
            <person name="Mondo S."/>
            <person name="Pangilinan J."/>
            <person name="Riley R."/>
            <person name="LaButti K."/>
            <person name="Andreopoulos B."/>
            <person name="Lipzen A."/>
            <person name="Chen C."/>
            <person name="Yan M."/>
            <person name="Daum C."/>
            <person name="Ng V."/>
            <person name="Clum A."/>
            <person name="Steindorff A."/>
            <person name="Ohm R.A."/>
            <person name="Martin F."/>
            <person name="Silar P."/>
            <person name="Natvig D.O."/>
            <person name="Lalanne C."/>
            <person name="Gautier V."/>
            <person name="Ament-Velasquez S.L."/>
            <person name="Kruys A."/>
            <person name="Hutchinson M.I."/>
            <person name="Powell A.J."/>
            <person name="Barry K."/>
            <person name="Miller A.N."/>
            <person name="Grigoriev I.V."/>
            <person name="Debuchy R."/>
            <person name="Gladieux P."/>
            <person name="Hiltunen Thoren M."/>
            <person name="Johannesson H."/>
        </authorList>
    </citation>
    <scope>NUCLEOTIDE SEQUENCE [LARGE SCALE GENOMIC DNA]</scope>
    <source>
        <strain evidence="6 7">FGSC 10403</strain>
    </source>
</reference>
<sequence>MLRLRTWSTTPLNGEGAGYRQNIFYKVSREEYLRLAFATAVEINQSVKLYYYDENAIKRFASVKKKSASRLINMLRDAGLRVDGRRTLEEIMGGTCKREWQKVAFTELDVRKTILVNETSREWQKDGYQKVAKACVKVKECAGITL</sequence>
<dbReference type="Proteomes" id="UP001285908">
    <property type="component" value="Unassembled WGS sequence"/>
</dbReference>
<dbReference type="InterPro" id="IPR017853">
    <property type="entry name" value="GH"/>
</dbReference>
<evidence type="ECO:0000256" key="2">
    <source>
        <dbReference type="ARBA" id="ARBA00022801"/>
    </source>
</evidence>
<evidence type="ECO:0000313" key="7">
    <source>
        <dbReference type="Proteomes" id="UP001285908"/>
    </source>
</evidence>